<comment type="caution">
    <text evidence="2">The sequence shown here is derived from an EMBL/GenBank/DDBJ whole genome shotgun (WGS) entry which is preliminary data.</text>
</comment>
<evidence type="ECO:0000313" key="2">
    <source>
        <dbReference type="EMBL" id="MFC6786228.1"/>
    </source>
</evidence>
<evidence type="ECO:0000256" key="1">
    <source>
        <dbReference type="SAM" id="MobiDB-lite"/>
    </source>
</evidence>
<protein>
    <submittedName>
        <fullName evidence="2">Uncharacterized protein</fullName>
    </submittedName>
</protein>
<reference evidence="2 3" key="1">
    <citation type="journal article" date="2019" name="Int. J. Syst. Evol. Microbiol.">
        <title>The Global Catalogue of Microorganisms (GCM) 10K type strain sequencing project: providing services to taxonomists for standard genome sequencing and annotation.</title>
        <authorList>
            <consortium name="The Broad Institute Genomics Platform"/>
            <consortium name="The Broad Institute Genome Sequencing Center for Infectious Disease"/>
            <person name="Wu L."/>
            <person name="Ma J."/>
        </authorList>
    </citation>
    <scope>NUCLEOTIDE SEQUENCE [LARGE SCALE GENOMIC DNA]</scope>
    <source>
        <strain evidence="2 3">SYNS20</strain>
    </source>
</reference>
<name>A0ABD5TA45_9EURY</name>
<dbReference type="AlphaFoldDB" id="A0ABD5TA45"/>
<dbReference type="RefSeq" id="WP_390214964.1">
    <property type="nucleotide sequence ID" value="NZ_JBHSWX010000012.1"/>
</dbReference>
<evidence type="ECO:0000313" key="3">
    <source>
        <dbReference type="Proteomes" id="UP001596443"/>
    </source>
</evidence>
<feature type="region of interest" description="Disordered" evidence="1">
    <location>
        <begin position="1"/>
        <end position="43"/>
    </location>
</feature>
<dbReference type="Proteomes" id="UP001596443">
    <property type="component" value="Unassembled WGS sequence"/>
</dbReference>
<gene>
    <name evidence="2" type="ORF">ACFQFD_09590</name>
</gene>
<sequence>MPLPVGTPVNGGDRNQARWNDGTRTAVTRERTATRGRTTNRVR</sequence>
<proteinExistence type="predicted"/>
<dbReference type="EMBL" id="JBHSWX010000012">
    <property type="protein sequence ID" value="MFC6786228.1"/>
    <property type="molecule type" value="Genomic_DNA"/>
</dbReference>
<accession>A0ABD5TA45</accession>
<keyword evidence="3" id="KW-1185">Reference proteome</keyword>
<organism evidence="2 3">
    <name type="scientific">Halobaculum halobium</name>
    <dbReference type="NCBI Taxonomy" id="3032281"/>
    <lineage>
        <taxon>Archaea</taxon>
        <taxon>Methanobacteriati</taxon>
        <taxon>Methanobacteriota</taxon>
        <taxon>Stenosarchaea group</taxon>
        <taxon>Halobacteria</taxon>
        <taxon>Halobacteriales</taxon>
        <taxon>Haloferacaceae</taxon>
        <taxon>Halobaculum</taxon>
    </lineage>
</organism>